<feature type="binding site" evidence="9">
    <location>
        <position position="38"/>
    </location>
    <ligand>
        <name>ATP</name>
        <dbReference type="ChEBI" id="CHEBI:30616"/>
    </ligand>
</feature>
<keyword evidence="4 9" id="KW-0547">Nucleotide-binding</keyword>
<organism evidence="12 13">
    <name type="scientific">Paratrimastix pyriformis</name>
    <dbReference type="NCBI Taxonomy" id="342808"/>
    <lineage>
        <taxon>Eukaryota</taxon>
        <taxon>Metamonada</taxon>
        <taxon>Preaxostyla</taxon>
        <taxon>Paratrimastigidae</taxon>
        <taxon>Paratrimastix</taxon>
    </lineage>
</organism>
<protein>
    <recommendedName>
        <fullName evidence="1">non-specific serine/threonine protein kinase</fullName>
        <ecNumber evidence="1">2.7.11.1</ecNumber>
    </recommendedName>
</protein>
<dbReference type="SUPFAM" id="SSF56112">
    <property type="entry name" value="Protein kinase-like (PK-like)"/>
    <property type="match status" value="1"/>
</dbReference>
<dbReference type="PROSITE" id="PS50011">
    <property type="entry name" value="PROTEIN_KINASE_DOM"/>
    <property type="match status" value="1"/>
</dbReference>
<dbReference type="InterPro" id="IPR017441">
    <property type="entry name" value="Protein_kinase_ATP_BS"/>
</dbReference>
<dbReference type="InterPro" id="IPR008271">
    <property type="entry name" value="Ser/Thr_kinase_AS"/>
</dbReference>
<keyword evidence="6 9" id="KW-0067">ATP-binding</keyword>
<sequence>MDTFPSLSGYSFLKVLGKGAFGKVFLAQSDKGISVAVKQVKKNKVTDLQTLKEIMNMRRVLDHDNVIKLLDVQEDPEYYYMILEYAANGEFFDYIGSGLREDMAQFYFRQLVLALEYMHSNNVCHRDLKLENILLDADYNLKVCDLGFSRLLSTTEGPAVMYTMCGSPAYVAPEVLLGQGYDGSAADIWSCGVILVAMLSACLPVEDRAWDGDPFYDRLKKHQYDYEPWGQQLHGAAEDLCKHMLEVDPQLRWKWPQIKSHPFYTGAQTSLAAALPALMQAQRLGQVPEPITAPMSVVYRSVPGGADLGAGQQGELATAERDGLDMAEIIKRQEIEASINSLVFFEGERTATSFVVRPGKVISEFVNSLAERLTAVGWAVRAEEGPEGPALCAKQATPRGKLAMRLTLARDEHGCVVGSCEHLQGDRLLFGRLFTRFARSLAA</sequence>
<dbReference type="InterPro" id="IPR011009">
    <property type="entry name" value="Kinase-like_dom_sf"/>
</dbReference>
<proteinExistence type="inferred from homology"/>
<dbReference type="PROSITE" id="PS00107">
    <property type="entry name" value="PROTEIN_KINASE_ATP"/>
    <property type="match status" value="1"/>
</dbReference>
<keyword evidence="13" id="KW-1185">Reference proteome</keyword>
<dbReference type="EMBL" id="JAPMOS010000010">
    <property type="protein sequence ID" value="KAJ4460891.1"/>
    <property type="molecule type" value="Genomic_DNA"/>
</dbReference>
<reference evidence="12" key="1">
    <citation type="journal article" date="2022" name="bioRxiv">
        <title>Genomics of Preaxostyla Flagellates Illuminates Evolutionary Transitions and the Path Towards Mitochondrial Loss.</title>
        <authorList>
            <person name="Novak L.V.F."/>
            <person name="Treitli S.C."/>
            <person name="Pyrih J."/>
            <person name="Halakuc P."/>
            <person name="Pipaliya S.V."/>
            <person name="Vacek V."/>
            <person name="Brzon O."/>
            <person name="Soukal P."/>
            <person name="Eme L."/>
            <person name="Dacks J.B."/>
            <person name="Karnkowska A."/>
            <person name="Elias M."/>
            <person name="Hampl V."/>
        </authorList>
    </citation>
    <scope>NUCLEOTIDE SEQUENCE</scope>
    <source>
        <strain evidence="12">RCP-MX</strain>
    </source>
</reference>
<dbReference type="InterPro" id="IPR000719">
    <property type="entry name" value="Prot_kinase_dom"/>
</dbReference>
<dbReference type="GO" id="GO:0016301">
    <property type="term" value="F:kinase activity"/>
    <property type="evidence" value="ECO:0007669"/>
    <property type="project" value="UniProtKB-KW"/>
</dbReference>
<evidence type="ECO:0000256" key="6">
    <source>
        <dbReference type="ARBA" id="ARBA00022840"/>
    </source>
</evidence>
<dbReference type="SMART" id="SM00220">
    <property type="entry name" value="S_TKc"/>
    <property type="match status" value="1"/>
</dbReference>
<evidence type="ECO:0000256" key="10">
    <source>
        <dbReference type="RuleBase" id="RU000304"/>
    </source>
</evidence>
<dbReference type="PANTHER" id="PTHR43895:SF32">
    <property type="entry name" value="SERINE_THREONINE-PROTEIN KINASE CHK1"/>
    <property type="match status" value="1"/>
</dbReference>
<dbReference type="PANTHER" id="PTHR43895">
    <property type="entry name" value="CALCIUM/CALMODULIN-DEPENDENT PROTEIN KINASE KINASE-RELATED"/>
    <property type="match status" value="1"/>
</dbReference>
<evidence type="ECO:0000256" key="5">
    <source>
        <dbReference type="ARBA" id="ARBA00022777"/>
    </source>
</evidence>
<dbReference type="Pfam" id="PF00069">
    <property type="entry name" value="Pkinase"/>
    <property type="match status" value="1"/>
</dbReference>
<keyword evidence="3" id="KW-0808">Transferase</keyword>
<keyword evidence="5 12" id="KW-0418">Kinase</keyword>
<comment type="catalytic activity">
    <reaction evidence="8">
        <text>L-seryl-[protein] + ATP = O-phospho-L-seryl-[protein] + ADP + H(+)</text>
        <dbReference type="Rhea" id="RHEA:17989"/>
        <dbReference type="Rhea" id="RHEA-COMP:9863"/>
        <dbReference type="Rhea" id="RHEA-COMP:11604"/>
        <dbReference type="ChEBI" id="CHEBI:15378"/>
        <dbReference type="ChEBI" id="CHEBI:29999"/>
        <dbReference type="ChEBI" id="CHEBI:30616"/>
        <dbReference type="ChEBI" id="CHEBI:83421"/>
        <dbReference type="ChEBI" id="CHEBI:456216"/>
        <dbReference type="EC" id="2.7.11.1"/>
    </reaction>
</comment>
<name>A0ABQ8US20_9EUKA</name>
<dbReference type="Proteomes" id="UP001141327">
    <property type="component" value="Unassembled WGS sequence"/>
</dbReference>
<comment type="catalytic activity">
    <reaction evidence="7">
        <text>L-threonyl-[protein] + ATP = O-phospho-L-threonyl-[protein] + ADP + H(+)</text>
        <dbReference type="Rhea" id="RHEA:46608"/>
        <dbReference type="Rhea" id="RHEA-COMP:11060"/>
        <dbReference type="Rhea" id="RHEA-COMP:11605"/>
        <dbReference type="ChEBI" id="CHEBI:15378"/>
        <dbReference type="ChEBI" id="CHEBI:30013"/>
        <dbReference type="ChEBI" id="CHEBI:30616"/>
        <dbReference type="ChEBI" id="CHEBI:61977"/>
        <dbReference type="ChEBI" id="CHEBI:456216"/>
        <dbReference type="EC" id="2.7.11.1"/>
    </reaction>
</comment>
<keyword evidence="2 10" id="KW-0723">Serine/threonine-protein kinase</keyword>
<comment type="caution">
    <text evidence="12">The sequence shown here is derived from an EMBL/GenBank/DDBJ whole genome shotgun (WGS) entry which is preliminary data.</text>
</comment>
<dbReference type="EC" id="2.7.11.1" evidence="1"/>
<evidence type="ECO:0000256" key="9">
    <source>
        <dbReference type="PROSITE-ProRule" id="PRU10141"/>
    </source>
</evidence>
<dbReference type="PROSITE" id="PS00108">
    <property type="entry name" value="PROTEIN_KINASE_ST"/>
    <property type="match status" value="1"/>
</dbReference>
<dbReference type="Gene3D" id="1.10.510.10">
    <property type="entry name" value="Transferase(Phosphotransferase) domain 1"/>
    <property type="match status" value="1"/>
</dbReference>
<dbReference type="CDD" id="cd14003">
    <property type="entry name" value="STKc_AMPK-like"/>
    <property type="match status" value="1"/>
</dbReference>
<evidence type="ECO:0000256" key="7">
    <source>
        <dbReference type="ARBA" id="ARBA00047899"/>
    </source>
</evidence>
<evidence type="ECO:0000259" key="11">
    <source>
        <dbReference type="PROSITE" id="PS50011"/>
    </source>
</evidence>
<evidence type="ECO:0000256" key="2">
    <source>
        <dbReference type="ARBA" id="ARBA00022527"/>
    </source>
</evidence>
<evidence type="ECO:0000256" key="8">
    <source>
        <dbReference type="ARBA" id="ARBA00048679"/>
    </source>
</evidence>
<evidence type="ECO:0000313" key="12">
    <source>
        <dbReference type="EMBL" id="KAJ4460891.1"/>
    </source>
</evidence>
<feature type="domain" description="Protein kinase" evidence="11">
    <location>
        <begin position="10"/>
        <end position="264"/>
    </location>
</feature>
<comment type="similarity">
    <text evidence="10">Belongs to the protein kinase superfamily.</text>
</comment>
<evidence type="ECO:0000313" key="13">
    <source>
        <dbReference type="Proteomes" id="UP001141327"/>
    </source>
</evidence>
<evidence type="ECO:0000256" key="3">
    <source>
        <dbReference type="ARBA" id="ARBA00022679"/>
    </source>
</evidence>
<accession>A0ABQ8US20</accession>
<gene>
    <name evidence="12" type="ORF">PAPYR_2730</name>
</gene>
<evidence type="ECO:0000256" key="1">
    <source>
        <dbReference type="ARBA" id="ARBA00012513"/>
    </source>
</evidence>
<evidence type="ECO:0000256" key="4">
    <source>
        <dbReference type="ARBA" id="ARBA00022741"/>
    </source>
</evidence>